<evidence type="ECO:0000256" key="5">
    <source>
        <dbReference type="SAM" id="MobiDB-lite"/>
    </source>
</evidence>
<evidence type="ECO:0000259" key="6">
    <source>
        <dbReference type="PROSITE" id="PS50089"/>
    </source>
</evidence>
<sequence length="314" mass="34933">MQEVNEPHLDFFCGRVRRSTPHICLQYLYSTMANADIVNTPAKPVCCEDQAQDAGPEEEDFMVGVAVDEDTPEDMPEDMPEYEFRTKDEFIENLEPLTCSLCLEKYGNDHVPVELPDCGHVFGDHCIIQWFETESENNNKCPLCRNELFEQEDFDMEDDEDDGDAAGFVDSDIASEEEADDQNGNNGAQGEDEAMEEDSEAEQGDDEESDGEGDGEGDVSDAEDYTEEHASPKPRKAKHPPPGQPTSRSADGHDDEQETLSGDEEANTESHEKPAEESDGDLFGDDGIRRNTPCISGSEYQPSEEDMDTDSDEE</sequence>
<dbReference type="InterPro" id="IPR001841">
    <property type="entry name" value="Znf_RING"/>
</dbReference>
<dbReference type="GO" id="GO:0016567">
    <property type="term" value="P:protein ubiquitination"/>
    <property type="evidence" value="ECO:0007669"/>
    <property type="project" value="TreeGrafter"/>
</dbReference>
<keyword evidence="8" id="KW-1185">Reference proteome</keyword>
<feature type="compositionally biased region" description="Acidic residues" evidence="5">
    <location>
        <begin position="190"/>
        <end position="226"/>
    </location>
</feature>
<dbReference type="PANTHER" id="PTHR45969">
    <property type="entry name" value="RING ZINC FINGER PROTEIN-RELATED"/>
    <property type="match status" value="1"/>
</dbReference>
<dbReference type="Pfam" id="PF13639">
    <property type="entry name" value="zf-RING_2"/>
    <property type="match status" value="1"/>
</dbReference>
<dbReference type="PANTHER" id="PTHR45969:SF69">
    <property type="entry name" value="FINGER DOMAIN PROTEIN, PUTATIVE (AFU_ORTHOLOGUE AFUA_3G12190)-RELATED"/>
    <property type="match status" value="1"/>
</dbReference>
<keyword evidence="2 4" id="KW-0863">Zinc-finger</keyword>
<dbReference type="SMART" id="SM00184">
    <property type="entry name" value="RING"/>
    <property type="match status" value="1"/>
</dbReference>
<dbReference type="Proteomes" id="UP000800094">
    <property type="component" value="Unassembled WGS sequence"/>
</dbReference>
<accession>A0A6A6ITH1</accession>
<keyword evidence="1" id="KW-0479">Metal-binding</keyword>
<protein>
    <recommendedName>
        <fullName evidence="6">RING-type domain-containing protein</fullName>
    </recommendedName>
</protein>
<feature type="compositionally biased region" description="Acidic residues" evidence="5">
    <location>
        <begin position="253"/>
        <end position="267"/>
    </location>
</feature>
<dbReference type="AlphaFoldDB" id="A0A6A6ITH1"/>
<dbReference type="EMBL" id="ML987191">
    <property type="protein sequence ID" value="KAF2252890.1"/>
    <property type="molecule type" value="Genomic_DNA"/>
</dbReference>
<dbReference type="RefSeq" id="XP_033687894.1">
    <property type="nucleotide sequence ID" value="XM_033820649.1"/>
</dbReference>
<evidence type="ECO:0000313" key="8">
    <source>
        <dbReference type="Proteomes" id="UP000800094"/>
    </source>
</evidence>
<evidence type="ECO:0000256" key="3">
    <source>
        <dbReference type="ARBA" id="ARBA00022833"/>
    </source>
</evidence>
<feature type="region of interest" description="Disordered" evidence="5">
    <location>
        <begin position="175"/>
        <end position="314"/>
    </location>
</feature>
<reference evidence="7" key="1">
    <citation type="journal article" date="2020" name="Stud. Mycol.">
        <title>101 Dothideomycetes genomes: a test case for predicting lifestyles and emergence of pathogens.</title>
        <authorList>
            <person name="Haridas S."/>
            <person name="Albert R."/>
            <person name="Binder M."/>
            <person name="Bloem J."/>
            <person name="Labutti K."/>
            <person name="Salamov A."/>
            <person name="Andreopoulos B."/>
            <person name="Baker S."/>
            <person name="Barry K."/>
            <person name="Bills G."/>
            <person name="Bluhm B."/>
            <person name="Cannon C."/>
            <person name="Castanera R."/>
            <person name="Culley D."/>
            <person name="Daum C."/>
            <person name="Ezra D."/>
            <person name="Gonzalez J."/>
            <person name="Henrissat B."/>
            <person name="Kuo A."/>
            <person name="Liang C."/>
            <person name="Lipzen A."/>
            <person name="Lutzoni F."/>
            <person name="Magnuson J."/>
            <person name="Mondo S."/>
            <person name="Nolan M."/>
            <person name="Ohm R."/>
            <person name="Pangilinan J."/>
            <person name="Park H.-J."/>
            <person name="Ramirez L."/>
            <person name="Alfaro M."/>
            <person name="Sun H."/>
            <person name="Tritt A."/>
            <person name="Yoshinaga Y."/>
            <person name="Zwiers L.-H."/>
            <person name="Turgeon B."/>
            <person name="Goodwin S."/>
            <person name="Spatafora J."/>
            <person name="Crous P."/>
            <person name="Grigoriev I."/>
        </authorList>
    </citation>
    <scope>NUCLEOTIDE SEQUENCE</scope>
    <source>
        <strain evidence="7">CBS 122368</strain>
    </source>
</reference>
<dbReference type="GO" id="GO:0008270">
    <property type="term" value="F:zinc ion binding"/>
    <property type="evidence" value="ECO:0007669"/>
    <property type="project" value="UniProtKB-KW"/>
</dbReference>
<proteinExistence type="predicted"/>
<name>A0A6A6ITH1_9PLEO</name>
<dbReference type="Gene3D" id="3.30.40.10">
    <property type="entry name" value="Zinc/RING finger domain, C3HC4 (zinc finger)"/>
    <property type="match status" value="1"/>
</dbReference>
<dbReference type="SUPFAM" id="SSF57850">
    <property type="entry name" value="RING/U-box"/>
    <property type="match status" value="1"/>
</dbReference>
<dbReference type="PROSITE" id="PS50089">
    <property type="entry name" value="ZF_RING_2"/>
    <property type="match status" value="1"/>
</dbReference>
<dbReference type="InterPro" id="IPR013083">
    <property type="entry name" value="Znf_RING/FYVE/PHD"/>
</dbReference>
<feature type="compositionally biased region" description="Acidic residues" evidence="5">
    <location>
        <begin position="302"/>
        <end position="314"/>
    </location>
</feature>
<dbReference type="OrthoDB" id="3800265at2759"/>
<evidence type="ECO:0000313" key="7">
    <source>
        <dbReference type="EMBL" id="KAF2252890.1"/>
    </source>
</evidence>
<evidence type="ECO:0000256" key="2">
    <source>
        <dbReference type="ARBA" id="ARBA00022771"/>
    </source>
</evidence>
<dbReference type="GO" id="GO:0061630">
    <property type="term" value="F:ubiquitin protein ligase activity"/>
    <property type="evidence" value="ECO:0007669"/>
    <property type="project" value="TreeGrafter"/>
</dbReference>
<dbReference type="GeneID" id="54573979"/>
<organism evidence="7 8">
    <name type="scientific">Trematosphaeria pertusa</name>
    <dbReference type="NCBI Taxonomy" id="390896"/>
    <lineage>
        <taxon>Eukaryota</taxon>
        <taxon>Fungi</taxon>
        <taxon>Dikarya</taxon>
        <taxon>Ascomycota</taxon>
        <taxon>Pezizomycotina</taxon>
        <taxon>Dothideomycetes</taxon>
        <taxon>Pleosporomycetidae</taxon>
        <taxon>Pleosporales</taxon>
        <taxon>Massarineae</taxon>
        <taxon>Trematosphaeriaceae</taxon>
        <taxon>Trematosphaeria</taxon>
    </lineage>
</organism>
<keyword evidence="3" id="KW-0862">Zinc</keyword>
<gene>
    <name evidence="7" type="ORF">BU26DRAFT_211120</name>
</gene>
<evidence type="ECO:0000256" key="4">
    <source>
        <dbReference type="PROSITE-ProRule" id="PRU00175"/>
    </source>
</evidence>
<evidence type="ECO:0000256" key="1">
    <source>
        <dbReference type="ARBA" id="ARBA00022723"/>
    </source>
</evidence>
<feature type="domain" description="RING-type" evidence="6">
    <location>
        <begin position="99"/>
        <end position="145"/>
    </location>
</feature>